<accession>A0ABW4GHA1</accession>
<dbReference type="InterPro" id="IPR024747">
    <property type="entry name" value="Pyridox_Oxase-rel"/>
</dbReference>
<comment type="caution">
    <text evidence="2">The sequence shown here is derived from an EMBL/GenBank/DDBJ whole genome shotgun (WGS) entry which is preliminary data.</text>
</comment>
<gene>
    <name evidence="2" type="ORF">ACFSJ0_33290</name>
</gene>
<evidence type="ECO:0000313" key="3">
    <source>
        <dbReference type="Proteomes" id="UP001597097"/>
    </source>
</evidence>
<reference evidence="3" key="1">
    <citation type="journal article" date="2019" name="Int. J. Syst. Evol. Microbiol.">
        <title>The Global Catalogue of Microorganisms (GCM) 10K type strain sequencing project: providing services to taxonomists for standard genome sequencing and annotation.</title>
        <authorList>
            <consortium name="The Broad Institute Genomics Platform"/>
            <consortium name="The Broad Institute Genome Sequencing Center for Infectious Disease"/>
            <person name="Wu L."/>
            <person name="Ma J."/>
        </authorList>
    </citation>
    <scope>NUCLEOTIDE SEQUENCE [LARGE SCALE GENOMIC DNA]</scope>
    <source>
        <strain evidence="3">CGMCC 1.15399</strain>
    </source>
</reference>
<dbReference type="PANTHER" id="PTHR34071:SF2">
    <property type="entry name" value="FLAVIN-NUCLEOTIDE-BINDING PROTEIN"/>
    <property type="match status" value="1"/>
</dbReference>
<evidence type="ECO:0000313" key="2">
    <source>
        <dbReference type="EMBL" id="MFD1541965.1"/>
    </source>
</evidence>
<dbReference type="EC" id="1.-.-.-" evidence="2"/>
<sequence length="223" mass="24598">MTTHTSGPATDRVRVRRRAERASYDQDLVREILDEALLCRVAFVDDGRPYVLPTLHTRQGDTLYFHGSQQNRMLDRMLGEPICVEATVVDSLVLGRSVFQNSMNYRSVVVLGTGHEIVDRDAKLAAMLALVDRLMPGRGPELRPLTEAELGSTRIIAVPLDECSAKVRTGPPVDREADYDLPVWAGELPLRIVPGTPVPEPHLTPGIEPRDNLVSWGSGRSGV</sequence>
<evidence type="ECO:0000256" key="1">
    <source>
        <dbReference type="SAM" id="MobiDB-lite"/>
    </source>
</evidence>
<dbReference type="RefSeq" id="WP_219535464.1">
    <property type="nucleotide sequence ID" value="NZ_JAHKRM010000026.1"/>
</dbReference>
<dbReference type="Proteomes" id="UP001597097">
    <property type="component" value="Unassembled WGS sequence"/>
</dbReference>
<keyword evidence="2" id="KW-0560">Oxidoreductase</keyword>
<feature type="region of interest" description="Disordered" evidence="1">
    <location>
        <begin position="202"/>
        <end position="223"/>
    </location>
</feature>
<organism evidence="2 3">
    <name type="scientific">Nonomuraea guangzhouensis</name>
    <dbReference type="NCBI Taxonomy" id="1291555"/>
    <lineage>
        <taxon>Bacteria</taxon>
        <taxon>Bacillati</taxon>
        <taxon>Actinomycetota</taxon>
        <taxon>Actinomycetes</taxon>
        <taxon>Streptosporangiales</taxon>
        <taxon>Streptosporangiaceae</taxon>
        <taxon>Nonomuraea</taxon>
    </lineage>
</organism>
<dbReference type="Pfam" id="PF12900">
    <property type="entry name" value="Pyridox_ox_2"/>
    <property type="match status" value="1"/>
</dbReference>
<dbReference type="PANTHER" id="PTHR34071">
    <property type="entry name" value="5-NITROIMIDAZOLE ANTIBIOTICS RESISTANCE PROTEIN, NIMA-FAMILY-RELATED PROTEIN-RELATED"/>
    <property type="match status" value="1"/>
</dbReference>
<dbReference type="GO" id="GO:0016491">
    <property type="term" value="F:oxidoreductase activity"/>
    <property type="evidence" value="ECO:0007669"/>
    <property type="project" value="UniProtKB-KW"/>
</dbReference>
<name>A0ABW4GHA1_9ACTN</name>
<protein>
    <submittedName>
        <fullName evidence="2">Pyridoxamine 5'-phosphate oxidase family protein</fullName>
        <ecNumber evidence="2">1.-.-.-</ecNumber>
    </submittedName>
</protein>
<dbReference type="EMBL" id="JBHUCM010000031">
    <property type="protein sequence ID" value="MFD1541965.1"/>
    <property type="molecule type" value="Genomic_DNA"/>
</dbReference>
<keyword evidence="3" id="KW-1185">Reference proteome</keyword>
<proteinExistence type="predicted"/>